<accession>A0A0F9HTI3</accession>
<gene>
    <name evidence="1" type="ORF">LCGC14_1958970</name>
</gene>
<dbReference type="AlphaFoldDB" id="A0A0F9HTI3"/>
<comment type="caution">
    <text evidence="1">The sequence shown here is derived from an EMBL/GenBank/DDBJ whole genome shotgun (WGS) entry which is preliminary data.</text>
</comment>
<dbReference type="SUPFAM" id="SSF55874">
    <property type="entry name" value="ATPase domain of HSP90 chaperone/DNA topoisomerase II/histidine kinase"/>
    <property type="match status" value="1"/>
</dbReference>
<proteinExistence type="predicted"/>
<evidence type="ECO:0000313" key="1">
    <source>
        <dbReference type="EMBL" id="KKL85015.1"/>
    </source>
</evidence>
<sequence>MAELNIDRSERPGILKEIDEGAIDLVFQAMQEDIYSFPIKSFIRESISNGLDAIIERQIFDDIHHGQPVKKFYRQQQEGKLLKDSEYDKNYYNEKHLSDDNVVQVRYVTDTPRDSIEIIDYGVGLGEKRLKGFFKLGYSSKRNMKNVIGKFGFGAKVGLATGVDYFIMNTVYNGYRTSFMIFKHDYEAITIKSKTGKREIWTVKMSNGTVHEKSIFWSKTNEKNSVQIVLEVKKHNKKAFINAVKDQFQYFNGRVRFTYDDMDNYAQVDALNETPLYESDTLLIPKYSTYTTPHILVDNIAYGIISWDELELEKRRGKVAIKVKATDVDITQSRESLKWTEKTKKVILKSIRKAETEASEYISSLIDITAEDNIFAINDTYGGLSGDDPVSSIFSKFLSKYNIKPKFKIDYHSLPKMKVPMDTRLFETLFYDFKVRRIKLDHTASGTKIRTTIIDSFEGIRKSKIVYERKGHLGPKLAEHLLNHEFDVGELIYIRPRVDRMKTRVSIQDKDLQVTELNSYVYSLLDKYGDLNLDDYEAEYI</sequence>
<reference evidence="1" key="1">
    <citation type="journal article" date="2015" name="Nature">
        <title>Complex archaea that bridge the gap between prokaryotes and eukaryotes.</title>
        <authorList>
            <person name="Spang A."/>
            <person name="Saw J.H."/>
            <person name="Jorgensen S.L."/>
            <person name="Zaremba-Niedzwiedzka K."/>
            <person name="Martijn J."/>
            <person name="Lind A.E."/>
            <person name="van Eijk R."/>
            <person name="Schleper C."/>
            <person name="Guy L."/>
            <person name="Ettema T.J."/>
        </authorList>
    </citation>
    <scope>NUCLEOTIDE SEQUENCE</scope>
</reference>
<dbReference type="InterPro" id="IPR036890">
    <property type="entry name" value="HATPase_C_sf"/>
</dbReference>
<evidence type="ECO:0008006" key="2">
    <source>
        <dbReference type="Google" id="ProtNLM"/>
    </source>
</evidence>
<name>A0A0F9HTI3_9ZZZZ</name>
<dbReference type="Gene3D" id="3.30.565.10">
    <property type="entry name" value="Histidine kinase-like ATPase, C-terminal domain"/>
    <property type="match status" value="1"/>
</dbReference>
<protein>
    <recommendedName>
        <fullName evidence="2">Histidine kinase/HSP90-like ATPase domain-containing protein</fullName>
    </recommendedName>
</protein>
<feature type="non-terminal residue" evidence="1">
    <location>
        <position position="541"/>
    </location>
</feature>
<organism evidence="1">
    <name type="scientific">marine sediment metagenome</name>
    <dbReference type="NCBI Taxonomy" id="412755"/>
    <lineage>
        <taxon>unclassified sequences</taxon>
        <taxon>metagenomes</taxon>
        <taxon>ecological metagenomes</taxon>
    </lineage>
</organism>
<dbReference type="EMBL" id="LAZR01021525">
    <property type="protein sequence ID" value="KKL85015.1"/>
    <property type="molecule type" value="Genomic_DNA"/>
</dbReference>